<dbReference type="EMBL" id="JABZFV010000001">
    <property type="protein sequence ID" value="MBF0934093.1"/>
    <property type="molecule type" value="Genomic_DNA"/>
</dbReference>
<comment type="caution">
    <text evidence="2">The sequence shown here is derived from an EMBL/GenBank/DDBJ whole genome shotgun (WGS) entry which is preliminary data.</text>
</comment>
<dbReference type="Proteomes" id="UP000757900">
    <property type="component" value="Unassembled WGS sequence"/>
</dbReference>
<accession>A0A929MMG5</accession>
<evidence type="ECO:0000313" key="3">
    <source>
        <dbReference type="Proteomes" id="UP000757900"/>
    </source>
</evidence>
<dbReference type="InterPro" id="IPR055653">
    <property type="entry name" value="DUF7229"/>
</dbReference>
<evidence type="ECO:0000259" key="1">
    <source>
        <dbReference type="Pfam" id="PF23875"/>
    </source>
</evidence>
<protein>
    <recommendedName>
        <fullName evidence="1">DUF7229 domain-containing protein</fullName>
    </recommendedName>
</protein>
<proteinExistence type="predicted"/>
<organism evidence="2 3">
    <name type="scientific">Abiotrophia defectiva</name>
    <name type="common">Streptococcus defectivus</name>
    <dbReference type="NCBI Taxonomy" id="46125"/>
    <lineage>
        <taxon>Bacteria</taxon>
        <taxon>Bacillati</taxon>
        <taxon>Bacillota</taxon>
        <taxon>Bacilli</taxon>
        <taxon>Lactobacillales</taxon>
        <taxon>Aerococcaceae</taxon>
        <taxon>Abiotrophia</taxon>
    </lineage>
</organism>
<dbReference type="AlphaFoldDB" id="A0A929MMG5"/>
<evidence type="ECO:0000313" key="2">
    <source>
        <dbReference type="EMBL" id="MBF0934093.1"/>
    </source>
</evidence>
<feature type="domain" description="DUF7229" evidence="1">
    <location>
        <begin position="8"/>
        <end position="73"/>
    </location>
</feature>
<gene>
    <name evidence="2" type="ORF">HXK00_00435</name>
</gene>
<sequence>MIDIVGLAEILGYSKIWVKTNKNDFAYEDGTHISGTFVKAKQFWTFDEVQEMLLHLYRSGKFDDQRFFKCMERFVLIRDYGD</sequence>
<name>A0A929MMG5_ABIDE</name>
<dbReference type="Pfam" id="PF23875">
    <property type="entry name" value="DUF7229"/>
    <property type="match status" value="1"/>
</dbReference>
<reference evidence="2" key="1">
    <citation type="submission" date="2020-04" db="EMBL/GenBank/DDBJ databases">
        <title>Deep metagenomics examines the oral microbiome during advanced dental caries in children, revealing novel taxa and co-occurrences with host molecules.</title>
        <authorList>
            <person name="Baker J.L."/>
            <person name="Morton J.T."/>
            <person name="Dinis M."/>
            <person name="Alvarez R."/>
            <person name="Tran N.C."/>
            <person name="Knight R."/>
            <person name="Edlund A."/>
        </authorList>
    </citation>
    <scope>NUCLEOTIDE SEQUENCE</scope>
    <source>
        <strain evidence="2">JCVI_23_bin.16</strain>
    </source>
</reference>